<evidence type="ECO:0008006" key="4">
    <source>
        <dbReference type="Google" id="ProtNLM"/>
    </source>
</evidence>
<evidence type="ECO:0000256" key="1">
    <source>
        <dbReference type="SAM" id="SignalP"/>
    </source>
</evidence>
<evidence type="ECO:0000313" key="3">
    <source>
        <dbReference type="Proteomes" id="UP000324832"/>
    </source>
</evidence>
<dbReference type="SUPFAM" id="SSF101898">
    <property type="entry name" value="NHL repeat"/>
    <property type="match status" value="1"/>
</dbReference>
<accession>A0A5E4QA21</accession>
<organism evidence="2 3">
    <name type="scientific">Leptidea sinapis</name>
    <dbReference type="NCBI Taxonomy" id="189913"/>
    <lineage>
        <taxon>Eukaryota</taxon>
        <taxon>Metazoa</taxon>
        <taxon>Ecdysozoa</taxon>
        <taxon>Arthropoda</taxon>
        <taxon>Hexapoda</taxon>
        <taxon>Insecta</taxon>
        <taxon>Pterygota</taxon>
        <taxon>Neoptera</taxon>
        <taxon>Endopterygota</taxon>
        <taxon>Lepidoptera</taxon>
        <taxon>Glossata</taxon>
        <taxon>Ditrysia</taxon>
        <taxon>Papilionoidea</taxon>
        <taxon>Pieridae</taxon>
        <taxon>Dismorphiinae</taxon>
        <taxon>Leptidea</taxon>
    </lineage>
</organism>
<dbReference type="Proteomes" id="UP000324832">
    <property type="component" value="Unassembled WGS sequence"/>
</dbReference>
<dbReference type="InterPro" id="IPR015943">
    <property type="entry name" value="WD40/YVTN_repeat-like_dom_sf"/>
</dbReference>
<reference evidence="2 3" key="1">
    <citation type="submission" date="2017-07" db="EMBL/GenBank/DDBJ databases">
        <authorList>
            <person name="Talla V."/>
            <person name="Backstrom N."/>
        </authorList>
    </citation>
    <scope>NUCLEOTIDE SEQUENCE [LARGE SCALE GENOMIC DNA]</scope>
</reference>
<gene>
    <name evidence="2" type="ORF">LSINAPIS_LOCUS6433</name>
</gene>
<proteinExistence type="predicted"/>
<sequence length="329" mass="37922">MLRILFIIFVVVSLAASFLEENCKRIRIGTKWYDKEILWSQLGRPYNLNIHKASNTLLFSYSVPETYSEVDFQLAYYNIDVKEYAMIPGIVGGCSVAIDQKNDEIYLGGSDGIYTYNMITKIADYYKEKGKNIWGLFYKRNLFYISYPNQKLLMQIDDKFAEVKEFENIEVDYFHISESNEILYANKSGLYKYDNNNSKTLVLSEVLSIRQISEDLDGTVYICTSIGLYSYNQNSLQNILSLKNLHGIAFDKNNNFVLSDEKNIFKLIQSNVGCMEAENDDKSDIYFANKTALYKVESVGRRTVVLSDEVMVRQIADDKYGDIYICGTD</sequence>
<feature type="chain" id="PRO_5023122065" description="Bee-milk protein" evidence="1">
    <location>
        <begin position="18"/>
        <end position="329"/>
    </location>
</feature>
<feature type="signal peptide" evidence="1">
    <location>
        <begin position="1"/>
        <end position="17"/>
    </location>
</feature>
<keyword evidence="3" id="KW-1185">Reference proteome</keyword>
<evidence type="ECO:0000313" key="2">
    <source>
        <dbReference type="EMBL" id="VVC94503.1"/>
    </source>
</evidence>
<dbReference type="EMBL" id="FZQP02002015">
    <property type="protein sequence ID" value="VVC94503.1"/>
    <property type="molecule type" value="Genomic_DNA"/>
</dbReference>
<keyword evidence="1" id="KW-0732">Signal</keyword>
<protein>
    <recommendedName>
        <fullName evidence="4">Bee-milk protein</fullName>
    </recommendedName>
</protein>
<feature type="non-terminal residue" evidence="2">
    <location>
        <position position="329"/>
    </location>
</feature>
<dbReference type="Gene3D" id="2.130.10.10">
    <property type="entry name" value="YVTN repeat-like/Quinoprotein amine dehydrogenase"/>
    <property type="match status" value="1"/>
</dbReference>
<dbReference type="AlphaFoldDB" id="A0A5E4QA21"/>
<name>A0A5E4QA21_9NEOP</name>